<evidence type="ECO:0000259" key="3">
    <source>
        <dbReference type="Pfam" id="PF13205"/>
    </source>
</evidence>
<protein>
    <recommendedName>
        <fullName evidence="3">SbsA Ig-like domain-containing protein</fullName>
    </recommendedName>
</protein>
<dbReference type="Proteomes" id="UP000176850">
    <property type="component" value="Unassembled WGS sequence"/>
</dbReference>
<feature type="transmembrane region" description="Helical" evidence="2">
    <location>
        <begin position="7"/>
        <end position="30"/>
    </location>
</feature>
<evidence type="ECO:0000256" key="2">
    <source>
        <dbReference type="SAM" id="Phobius"/>
    </source>
</evidence>
<reference evidence="4 5" key="1">
    <citation type="journal article" date="2016" name="Nat. Commun.">
        <title>Thousands of microbial genomes shed light on interconnected biogeochemical processes in an aquifer system.</title>
        <authorList>
            <person name="Anantharaman K."/>
            <person name="Brown C.T."/>
            <person name="Hug L.A."/>
            <person name="Sharon I."/>
            <person name="Castelle C.J."/>
            <person name="Probst A.J."/>
            <person name="Thomas B.C."/>
            <person name="Singh A."/>
            <person name="Wilkins M.J."/>
            <person name="Karaoz U."/>
            <person name="Brodie E.L."/>
            <person name="Williams K.H."/>
            <person name="Hubbard S.S."/>
            <person name="Banfield J.F."/>
        </authorList>
    </citation>
    <scope>NUCLEOTIDE SEQUENCE [LARGE SCALE GENOMIC DNA]</scope>
</reference>
<keyword evidence="2" id="KW-0472">Membrane</keyword>
<comment type="caution">
    <text evidence="4">The sequence shown here is derived from an EMBL/GenBank/DDBJ whole genome shotgun (WGS) entry which is preliminary data.</text>
</comment>
<proteinExistence type="predicted"/>
<sequence>MIDRNKLIIGGIGVAILFFIFFFVLMSAFFPGKKTDNTNVEPTQPVNVIAPTSSNINEPTSSVSTEIVPTELPAKDGVQLITINPPDGAREVDTIEQIFMTFSSPMNEGRFYFSVNPKTPTFIHTEGNKVIITPENTWKVGKNIISVFGISESNSGTRLSTPFEYSFEVVPLPTPESGIE</sequence>
<dbReference type="AlphaFoldDB" id="A0A1F7GL06"/>
<keyword evidence="2" id="KW-1133">Transmembrane helix</keyword>
<evidence type="ECO:0000256" key="1">
    <source>
        <dbReference type="ARBA" id="ARBA00022729"/>
    </source>
</evidence>
<dbReference type="EMBL" id="MFZH01000012">
    <property type="protein sequence ID" value="OGK19346.1"/>
    <property type="molecule type" value="Genomic_DNA"/>
</dbReference>
<accession>A0A1F7GL06</accession>
<evidence type="ECO:0000313" key="5">
    <source>
        <dbReference type="Proteomes" id="UP000176850"/>
    </source>
</evidence>
<dbReference type="Pfam" id="PF13205">
    <property type="entry name" value="Big_5"/>
    <property type="match status" value="1"/>
</dbReference>
<keyword evidence="1" id="KW-0732">Signal</keyword>
<organism evidence="4 5">
    <name type="scientific">Candidatus Roizmanbacteria bacterium RIFCSPHIGHO2_01_FULL_39_24</name>
    <dbReference type="NCBI Taxonomy" id="1802032"/>
    <lineage>
        <taxon>Bacteria</taxon>
        <taxon>Candidatus Roizmaniibacteriota</taxon>
    </lineage>
</organism>
<feature type="domain" description="SbsA Ig-like" evidence="3">
    <location>
        <begin position="77"/>
        <end position="168"/>
    </location>
</feature>
<evidence type="ECO:0000313" key="4">
    <source>
        <dbReference type="EMBL" id="OGK19346.1"/>
    </source>
</evidence>
<keyword evidence="2" id="KW-0812">Transmembrane</keyword>
<gene>
    <name evidence="4" type="ORF">A2799_02405</name>
</gene>
<name>A0A1F7GL06_9BACT</name>
<dbReference type="InterPro" id="IPR032812">
    <property type="entry name" value="SbsA_Ig"/>
</dbReference>